<evidence type="ECO:0000313" key="2">
    <source>
        <dbReference type="EMBL" id="MBP3985721.1"/>
    </source>
</evidence>
<feature type="transmembrane region" description="Helical" evidence="1">
    <location>
        <begin position="65"/>
        <end position="84"/>
    </location>
</feature>
<keyword evidence="1" id="KW-1133">Transmembrane helix</keyword>
<evidence type="ECO:0000256" key="1">
    <source>
        <dbReference type="SAM" id="Phobius"/>
    </source>
</evidence>
<sequence>MRKGLRARIDALIATLARPRDPESLPLRLDRRRVYVLPTRFGLFFAALLLAMLLGALNYNNNPALLLALLLASAGLASLIAAHLQLSGLGVESLSAEPVAAGQTIRLQLALSANDRRLRRGLQLRLDEAESPVTPFIGQAVASLSIATSRRGWLPLGRIRISTTQPLGLALAWAWVWPDAPLLVYPAPEMQGPPLPSGGDHRVARAESVGDEMHHLRDYRSGDPIRSIAWKPSARRDTLLVREYEPLRGDLVELDWRSLSGLDHERKIARLARWVELAERAQRPYRLRVPGQPPLGPAMGPAHRHMCLRALALLPEAGART</sequence>
<accession>A0A940X6M3</accession>
<proteinExistence type="predicted"/>
<dbReference type="EMBL" id="JAGKTC010000004">
    <property type="protein sequence ID" value="MBP3985721.1"/>
    <property type="molecule type" value="Genomic_DNA"/>
</dbReference>
<dbReference type="PANTHER" id="PTHR34351:SF1">
    <property type="entry name" value="SLR1927 PROTEIN"/>
    <property type="match status" value="1"/>
</dbReference>
<keyword evidence="1" id="KW-0472">Membrane</keyword>
<keyword evidence="1" id="KW-0812">Transmembrane</keyword>
<keyword evidence="3" id="KW-1185">Reference proteome</keyword>
<dbReference type="Proteomes" id="UP000673447">
    <property type="component" value="Unassembled WGS sequence"/>
</dbReference>
<organism evidence="2 3">
    <name type="scientific">Pseudoxanthomonas helianthi</name>
    <dbReference type="NCBI Taxonomy" id="1453541"/>
    <lineage>
        <taxon>Bacteria</taxon>
        <taxon>Pseudomonadati</taxon>
        <taxon>Pseudomonadota</taxon>
        <taxon>Gammaproteobacteria</taxon>
        <taxon>Lysobacterales</taxon>
        <taxon>Lysobacteraceae</taxon>
        <taxon>Pseudoxanthomonas</taxon>
    </lineage>
</organism>
<name>A0A940X6M3_9GAMM</name>
<evidence type="ECO:0000313" key="3">
    <source>
        <dbReference type="Proteomes" id="UP000673447"/>
    </source>
</evidence>
<protein>
    <submittedName>
        <fullName evidence="2">DUF58 domain-containing protein</fullName>
    </submittedName>
</protein>
<comment type="caution">
    <text evidence="2">The sequence shown here is derived from an EMBL/GenBank/DDBJ whole genome shotgun (WGS) entry which is preliminary data.</text>
</comment>
<dbReference type="RefSeq" id="WP_210537601.1">
    <property type="nucleotide sequence ID" value="NZ_JAGKTC010000004.1"/>
</dbReference>
<dbReference type="PANTHER" id="PTHR34351">
    <property type="entry name" value="SLR1927 PROTEIN-RELATED"/>
    <property type="match status" value="1"/>
</dbReference>
<reference evidence="2" key="2">
    <citation type="submission" date="2021-03" db="EMBL/GenBank/DDBJ databases">
        <authorList>
            <person name="Cao W."/>
        </authorList>
    </citation>
    <scope>NUCLEOTIDE SEQUENCE</scope>
    <source>
        <strain evidence="2">110414</strain>
    </source>
</reference>
<dbReference type="AlphaFoldDB" id="A0A940X6M3"/>
<gene>
    <name evidence="2" type="ORF">J5837_15020</name>
</gene>
<feature type="transmembrane region" description="Helical" evidence="1">
    <location>
        <begin position="41"/>
        <end position="59"/>
    </location>
</feature>
<reference evidence="2" key="1">
    <citation type="journal article" date="2016" name="Int. J. Syst. Evol. Microbiol.">
        <title>Pseudoxanthomonas helianthi sp. nov., isolated from roots of Jerusalem artichoke (Helianthus tuberosus).</title>
        <authorList>
            <person name="Kittiwongwattana C."/>
            <person name="Thawai C."/>
        </authorList>
    </citation>
    <scope>NUCLEOTIDE SEQUENCE</scope>
    <source>
        <strain evidence="2">110414</strain>
    </source>
</reference>